<dbReference type="HOGENOM" id="CLU_1087698_0_0_1"/>
<gene>
    <name evidence="3" type="ORF">THAPSDRAFT_5094</name>
</gene>
<sequence length="256" mass="28790">MKITTILIATACSYSQAFMPTIMLKTTPSGATTAFTRLHATEAETEVERLRRKARELLEEVKVAEDQLHSNLIQKKTTRDATTDSIIAYLFPSDDDGSVCELAGRLRTKRLASDTLVQIVERLHEREVAARGLEHVESSHHDQGGVTFKRVAEVNEAELNALQGCLDRLIEAAEVLDKEFINQKTECSQQITHSDIMHWGGGNISGIMKDKAKALGREHDEQFQKRLESFYEAAKRKHSKDDVDSTGWKEGKVWNP</sequence>
<dbReference type="KEGG" id="tps:THAPSDRAFT_5094"/>
<evidence type="ECO:0000313" key="3">
    <source>
        <dbReference type="EMBL" id="EED91845.1"/>
    </source>
</evidence>
<dbReference type="GeneID" id="7451735"/>
<dbReference type="Proteomes" id="UP000001449">
    <property type="component" value="Chromosome 5"/>
</dbReference>
<keyword evidence="1" id="KW-0175">Coiled coil</keyword>
<keyword evidence="4" id="KW-1185">Reference proteome</keyword>
<dbReference type="InParanoid" id="B8C1Y4"/>
<evidence type="ECO:0000313" key="4">
    <source>
        <dbReference type="Proteomes" id="UP000001449"/>
    </source>
</evidence>
<feature type="region of interest" description="Disordered" evidence="2">
    <location>
        <begin position="233"/>
        <end position="256"/>
    </location>
</feature>
<evidence type="ECO:0000256" key="1">
    <source>
        <dbReference type="SAM" id="Coils"/>
    </source>
</evidence>
<dbReference type="eggNOG" id="ENOG502QYNH">
    <property type="taxonomic scope" value="Eukaryota"/>
</dbReference>
<reference evidence="3 4" key="1">
    <citation type="journal article" date="2004" name="Science">
        <title>The genome of the diatom Thalassiosira pseudonana: ecology, evolution, and metabolism.</title>
        <authorList>
            <person name="Armbrust E.V."/>
            <person name="Berges J.A."/>
            <person name="Bowler C."/>
            <person name="Green B.R."/>
            <person name="Martinez D."/>
            <person name="Putnam N.H."/>
            <person name="Zhou S."/>
            <person name="Allen A.E."/>
            <person name="Apt K.E."/>
            <person name="Bechner M."/>
            <person name="Brzezinski M.A."/>
            <person name="Chaal B.K."/>
            <person name="Chiovitti A."/>
            <person name="Davis A.K."/>
            <person name="Demarest M.S."/>
            <person name="Detter J.C."/>
            <person name="Glavina T."/>
            <person name="Goodstein D."/>
            <person name="Hadi M.Z."/>
            <person name="Hellsten U."/>
            <person name="Hildebrand M."/>
            <person name="Jenkins B.D."/>
            <person name="Jurka J."/>
            <person name="Kapitonov V.V."/>
            <person name="Kroger N."/>
            <person name="Lau W.W."/>
            <person name="Lane T.W."/>
            <person name="Larimer F.W."/>
            <person name="Lippmeier J.C."/>
            <person name="Lucas S."/>
            <person name="Medina M."/>
            <person name="Montsant A."/>
            <person name="Obornik M."/>
            <person name="Parker M.S."/>
            <person name="Palenik B."/>
            <person name="Pazour G.J."/>
            <person name="Richardson P.M."/>
            <person name="Rynearson T.A."/>
            <person name="Saito M.A."/>
            <person name="Schwartz D.C."/>
            <person name="Thamatrakoln K."/>
            <person name="Valentin K."/>
            <person name="Vardi A."/>
            <person name="Wilkerson F.P."/>
            <person name="Rokhsar D.S."/>
        </authorList>
    </citation>
    <scope>NUCLEOTIDE SEQUENCE [LARGE SCALE GENOMIC DNA]</scope>
    <source>
        <strain evidence="3 4">CCMP1335</strain>
    </source>
</reference>
<evidence type="ECO:0000256" key="2">
    <source>
        <dbReference type="SAM" id="MobiDB-lite"/>
    </source>
</evidence>
<feature type="coiled-coil region" evidence="1">
    <location>
        <begin position="40"/>
        <end position="67"/>
    </location>
</feature>
<protein>
    <submittedName>
        <fullName evidence="3">Uncharacterized protein</fullName>
    </submittedName>
</protein>
<accession>B8C1Y4</accession>
<organism evidence="3 4">
    <name type="scientific">Thalassiosira pseudonana</name>
    <name type="common">Marine diatom</name>
    <name type="synonym">Cyclotella nana</name>
    <dbReference type="NCBI Taxonomy" id="35128"/>
    <lineage>
        <taxon>Eukaryota</taxon>
        <taxon>Sar</taxon>
        <taxon>Stramenopiles</taxon>
        <taxon>Ochrophyta</taxon>
        <taxon>Bacillariophyta</taxon>
        <taxon>Coscinodiscophyceae</taxon>
        <taxon>Thalassiosirophycidae</taxon>
        <taxon>Thalassiosirales</taxon>
        <taxon>Thalassiosiraceae</taxon>
        <taxon>Thalassiosira</taxon>
    </lineage>
</organism>
<dbReference type="EMBL" id="CM000642">
    <property type="protein sequence ID" value="EED91845.1"/>
    <property type="molecule type" value="Genomic_DNA"/>
</dbReference>
<proteinExistence type="predicted"/>
<dbReference type="AlphaFoldDB" id="B8C1Y4"/>
<reference evidence="3 4" key="2">
    <citation type="journal article" date="2008" name="Nature">
        <title>The Phaeodactylum genome reveals the evolutionary history of diatom genomes.</title>
        <authorList>
            <person name="Bowler C."/>
            <person name="Allen A.E."/>
            <person name="Badger J.H."/>
            <person name="Grimwood J."/>
            <person name="Jabbari K."/>
            <person name="Kuo A."/>
            <person name="Maheswari U."/>
            <person name="Martens C."/>
            <person name="Maumus F."/>
            <person name="Otillar R.P."/>
            <person name="Rayko E."/>
            <person name="Salamov A."/>
            <person name="Vandepoele K."/>
            <person name="Beszteri B."/>
            <person name="Gruber A."/>
            <person name="Heijde M."/>
            <person name="Katinka M."/>
            <person name="Mock T."/>
            <person name="Valentin K."/>
            <person name="Verret F."/>
            <person name="Berges J.A."/>
            <person name="Brownlee C."/>
            <person name="Cadoret J.P."/>
            <person name="Chiovitti A."/>
            <person name="Choi C.J."/>
            <person name="Coesel S."/>
            <person name="De Martino A."/>
            <person name="Detter J.C."/>
            <person name="Durkin C."/>
            <person name="Falciatore A."/>
            <person name="Fournet J."/>
            <person name="Haruta M."/>
            <person name="Huysman M.J."/>
            <person name="Jenkins B.D."/>
            <person name="Jiroutova K."/>
            <person name="Jorgensen R.E."/>
            <person name="Joubert Y."/>
            <person name="Kaplan A."/>
            <person name="Kroger N."/>
            <person name="Kroth P.G."/>
            <person name="La Roche J."/>
            <person name="Lindquist E."/>
            <person name="Lommer M."/>
            <person name="Martin-Jezequel V."/>
            <person name="Lopez P.J."/>
            <person name="Lucas S."/>
            <person name="Mangogna M."/>
            <person name="McGinnis K."/>
            <person name="Medlin L.K."/>
            <person name="Montsant A."/>
            <person name="Oudot-Le Secq M.P."/>
            <person name="Napoli C."/>
            <person name="Obornik M."/>
            <person name="Parker M.S."/>
            <person name="Petit J.L."/>
            <person name="Porcel B.M."/>
            <person name="Poulsen N."/>
            <person name="Robison M."/>
            <person name="Rychlewski L."/>
            <person name="Rynearson T.A."/>
            <person name="Schmutz J."/>
            <person name="Shapiro H."/>
            <person name="Siaut M."/>
            <person name="Stanley M."/>
            <person name="Sussman M.R."/>
            <person name="Taylor A.R."/>
            <person name="Vardi A."/>
            <person name="von Dassow P."/>
            <person name="Vyverman W."/>
            <person name="Willis A."/>
            <person name="Wyrwicz L.S."/>
            <person name="Rokhsar D.S."/>
            <person name="Weissenbach J."/>
            <person name="Armbrust E.V."/>
            <person name="Green B.R."/>
            <person name="Van de Peer Y."/>
            <person name="Grigoriev I.V."/>
        </authorList>
    </citation>
    <scope>NUCLEOTIDE SEQUENCE [LARGE SCALE GENOMIC DNA]</scope>
    <source>
        <strain evidence="3 4">CCMP1335</strain>
    </source>
</reference>
<feature type="compositionally biased region" description="Basic and acidic residues" evidence="2">
    <location>
        <begin position="239"/>
        <end position="256"/>
    </location>
</feature>
<dbReference type="PaxDb" id="35128-Thaps5094"/>
<name>B8C1Y4_THAPS</name>
<dbReference type="RefSeq" id="XP_002290093.1">
    <property type="nucleotide sequence ID" value="XM_002290057.1"/>
</dbReference>